<evidence type="ECO:0000259" key="2">
    <source>
        <dbReference type="PROSITE" id="PS52039"/>
    </source>
</evidence>
<dbReference type="GO" id="GO:0005634">
    <property type="term" value="C:nucleus"/>
    <property type="evidence" value="ECO:0007669"/>
    <property type="project" value="TreeGrafter"/>
</dbReference>
<comment type="function">
    <text evidence="1">Introduces a single-strand break via transesterification at a target site in duplex DNA. Releases the supercoiling and torsional tension of DNA introduced during the DNA replication and transcription by transiently cleaving and rejoining one strand of the DNA duplex. The scissile phosphodiester is attacked by the catalytic tyrosine of the enzyme, resulting in the formation of a DNA-(5'-phosphotyrosyl)-enzyme intermediate and the expulsion of a 3'-OH DNA strand.</text>
</comment>
<dbReference type="GO" id="GO:0031422">
    <property type="term" value="C:RecQ family helicase-topoisomerase III complex"/>
    <property type="evidence" value="ECO:0007669"/>
    <property type="project" value="TreeGrafter"/>
</dbReference>
<keyword evidence="1" id="KW-0799">Topoisomerase</keyword>
<dbReference type="OrthoDB" id="430051at2759"/>
<keyword evidence="1" id="KW-0238">DNA-binding</keyword>
<dbReference type="InterPro" id="IPR023405">
    <property type="entry name" value="Topo_IA_core_domain"/>
</dbReference>
<dbReference type="Proteomes" id="UP000230423">
    <property type="component" value="Unassembled WGS sequence"/>
</dbReference>
<dbReference type="GO" id="GO:0003677">
    <property type="term" value="F:DNA binding"/>
    <property type="evidence" value="ECO:0007669"/>
    <property type="project" value="UniProtKB-KW"/>
</dbReference>
<dbReference type="PANTHER" id="PTHR11390:SF21">
    <property type="entry name" value="DNA TOPOISOMERASE 3-ALPHA"/>
    <property type="match status" value="1"/>
</dbReference>
<keyword evidence="1" id="KW-0413">Isomerase</keyword>
<comment type="similarity">
    <text evidence="1">Belongs to the type IA topoisomerase family.</text>
</comment>
<name>A0A2G9TPH6_TELCI</name>
<organism evidence="3 4">
    <name type="scientific">Teladorsagia circumcincta</name>
    <name type="common">Brown stomach worm</name>
    <name type="synonym">Ostertagia circumcincta</name>
    <dbReference type="NCBI Taxonomy" id="45464"/>
    <lineage>
        <taxon>Eukaryota</taxon>
        <taxon>Metazoa</taxon>
        <taxon>Ecdysozoa</taxon>
        <taxon>Nematoda</taxon>
        <taxon>Chromadorea</taxon>
        <taxon>Rhabditida</taxon>
        <taxon>Rhabditina</taxon>
        <taxon>Rhabditomorpha</taxon>
        <taxon>Strongyloidea</taxon>
        <taxon>Trichostrongylidae</taxon>
        <taxon>Teladorsagia</taxon>
    </lineage>
</organism>
<feature type="domain" description="Topo IA-type catalytic" evidence="2">
    <location>
        <begin position="1"/>
        <end position="147"/>
    </location>
</feature>
<protein>
    <recommendedName>
        <fullName evidence="1">DNA topoisomerase</fullName>
        <ecNumber evidence="1">5.6.2.1</ecNumber>
    </recommendedName>
</protein>
<dbReference type="InterPro" id="IPR013497">
    <property type="entry name" value="Topo_IA_cen"/>
</dbReference>
<comment type="catalytic activity">
    <reaction evidence="1">
        <text>ATP-independent breakage of single-stranded DNA, followed by passage and rejoining.</text>
        <dbReference type="EC" id="5.6.2.1"/>
    </reaction>
</comment>
<dbReference type="InterPro" id="IPR013825">
    <property type="entry name" value="Topo_IA_cen_sub2"/>
</dbReference>
<gene>
    <name evidence="3" type="ORF">TELCIR_18643</name>
</gene>
<evidence type="ECO:0000313" key="4">
    <source>
        <dbReference type="Proteomes" id="UP000230423"/>
    </source>
</evidence>
<evidence type="ECO:0000313" key="3">
    <source>
        <dbReference type="EMBL" id="PIO59881.1"/>
    </source>
</evidence>
<dbReference type="GO" id="GO:0006281">
    <property type="term" value="P:DNA repair"/>
    <property type="evidence" value="ECO:0007669"/>
    <property type="project" value="TreeGrafter"/>
</dbReference>
<dbReference type="EMBL" id="KZ356678">
    <property type="protein sequence ID" value="PIO59881.1"/>
    <property type="molecule type" value="Genomic_DNA"/>
</dbReference>
<dbReference type="EC" id="5.6.2.1" evidence="1"/>
<dbReference type="PANTHER" id="PTHR11390">
    <property type="entry name" value="PROKARYOTIC DNA TOPOISOMERASE"/>
    <property type="match status" value="1"/>
</dbReference>
<dbReference type="GO" id="GO:0003917">
    <property type="term" value="F:DNA topoisomerase type I (single strand cut, ATP-independent) activity"/>
    <property type="evidence" value="ECO:0007669"/>
    <property type="project" value="UniProtKB-EC"/>
</dbReference>
<keyword evidence="4" id="KW-1185">Reference proteome</keyword>
<dbReference type="InterPro" id="IPR000380">
    <property type="entry name" value="Topo_IA"/>
</dbReference>
<dbReference type="Pfam" id="PF01131">
    <property type="entry name" value="Topoisom_bac"/>
    <property type="match status" value="1"/>
</dbReference>
<reference evidence="3 4" key="1">
    <citation type="submission" date="2015-09" db="EMBL/GenBank/DDBJ databases">
        <title>Draft genome of the parasitic nematode Teladorsagia circumcincta isolate WARC Sus (inbred).</title>
        <authorList>
            <person name="Mitreva M."/>
        </authorList>
    </citation>
    <scope>NUCLEOTIDE SEQUENCE [LARGE SCALE GENOMIC DNA]</scope>
    <source>
        <strain evidence="3 4">S</strain>
    </source>
</reference>
<accession>A0A2G9TPH6</accession>
<evidence type="ECO:0000256" key="1">
    <source>
        <dbReference type="RuleBase" id="RU362092"/>
    </source>
</evidence>
<dbReference type="PROSITE" id="PS52039">
    <property type="entry name" value="TOPO_IA_2"/>
    <property type="match status" value="1"/>
</dbReference>
<dbReference type="AlphaFoldDB" id="A0A2G9TPH6"/>
<feature type="non-terminal residue" evidence="3">
    <location>
        <position position="1"/>
    </location>
</feature>
<dbReference type="SUPFAM" id="SSF56712">
    <property type="entry name" value="Prokaryotic type I DNA topoisomerase"/>
    <property type="match status" value="1"/>
</dbReference>
<dbReference type="GO" id="GO:0006310">
    <property type="term" value="P:DNA recombination"/>
    <property type="evidence" value="ECO:0007669"/>
    <property type="project" value="TreeGrafter"/>
</dbReference>
<sequence>AEFSWDRVRLFDQDIVQILYDDCMEARGAKIESVTSKPKTNYRPQVCLILARTPMDTVQLEKLAVRKLKMSAKQAMDIAEKLYNKGYISYPRTETNKFPSNMNLSALVGQLTTSPKWGDFAAENLREDFMSLLAAPYKAMIGECTSW</sequence>
<proteinExistence type="inferred from homology"/>
<dbReference type="Gene3D" id="2.70.20.10">
    <property type="entry name" value="Topoisomerase I, domain 3"/>
    <property type="match status" value="1"/>
</dbReference>
<dbReference type="GO" id="GO:0006265">
    <property type="term" value="P:DNA topological change"/>
    <property type="evidence" value="ECO:0007669"/>
    <property type="project" value="InterPro"/>
</dbReference>